<name>A0A3B0X4H1_9ZZZZ</name>
<dbReference type="PANTHER" id="PTHR35038:SF8">
    <property type="entry name" value="C-TYPE POLYHEME CYTOCHROME OMCC"/>
    <property type="match status" value="1"/>
</dbReference>
<dbReference type="PANTHER" id="PTHR35038">
    <property type="entry name" value="DISSIMILATORY SULFITE REDUCTASE SIRA"/>
    <property type="match status" value="1"/>
</dbReference>
<evidence type="ECO:0000256" key="1">
    <source>
        <dbReference type="ARBA" id="ARBA00022729"/>
    </source>
</evidence>
<evidence type="ECO:0000313" key="2">
    <source>
        <dbReference type="EMBL" id="VAW57807.1"/>
    </source>
</evidence>
<sequence>CEACHSNTAWSPVNRVDHAQVGTDCNSCHNGNIAIGKPSGHVPTTSQCSGCHSTTAWLPAANHTQPSPACITCHDGTIATGKNATHVSTTNVCESCHSQSSWVPVVSVDHLEVLGACVTCHNGTIAVGKNATHASTTDKCEACHTTQPLVWSNTPNIDHTQVLGTCASCHNGSIARGAPSVHFSNTLCDACHSTRSWGGVNTYSHSLSYDPLGHRGGFSCSECHKQDSDTVTYKDNATYAPDCAGCHANDYEPGEHKNVSVSSLRDCESSCHEPGPEHLVSDKGF</sequence>
<proteinExistence type="predicted"/>
<reference evidence="2" key="1">
    <citation type="submission" date="2018-06" db="EMBL/GenBank/DDBJ databases">
        <authorList>
            <person name="Zhirakovskaya E."/>
        </authorList>
    </citation>
    <scope>NUCLEOTIDE SEQUENCE</scope>
</reference>
<dbReference type="Gene3D" id="3.90.10.10">
    <property type="entry name" value="Cytochrome C3"/>
    <property type="match status" value="1"/>
</dbReference>
<dbReference type="AlphaFoldDB" id="A0A3B0X4H1"/>
<dbReference type="InterPro" id="IPR051829">
    <property type="entry name" value="Multiheme_Cytochr_ET"/>
</dbReference>
<dbReference type="Gene3D" id="1.10.1130.10">
    <property type="entry name" value="Flavocytochrome C3, Chain A"/>
    <property type="match status" value="1"/>
</dbReference>
<feature type="non-terminal residue" evidence="2">
    <location>
        <position position="1"/>
    </location>
</feature>
<dbReference type="InterPro" id="IPR036280">
    <property type="entry name" value="Multihaem_cyt_sf"/>
</dbReference>
<accession>A0A3B0X4H1</accession>
<dbReference type="EMBL" id="UOFF01000462">
    <property type="protein sequence ID" value="VAW57807.1"/>
    <property type="molecule type" value="Genomic_DNA"/>
</dbReference>
<organism evidence="2">
    <name type="scientific">hydrothermal vent metagenome</name>
    <dbReference type="NCBI Taxonomy" id="652676"/>
    <lineage>
        <taxon>unclassified sequences</taxon>
        <taxon>metagenomes</taxon>
        <taxon>ecological metagenomes</taxon>
    </lineage>
</organism>
<keyword evidence="1" id="KW-0732">Signal</keyword>
<dbReference type="SUPFAM" id="SSF48695">
    <property type="entry name" value="Multiheme cytochromes"/>
    <property type="match status" value="1"/>
</dbReference>
<protein>
    <submittedName>
        <fullName evidence="2">Uncharacterized protein</fullName>
    </submittedName>
</protein>
<dbReference type="GO" id="GO:0016491">
    <property type="term" value="F:oxidoreductase activity"/>
    <property type="evidence" value="ECO:0007669"/>
    <property type="project" value="TreeGrafter"/>
</dbReference>
<gene>
    <name evidence="2" type="ORF">MNBD_GAMMA07-255</name>
</gene>